<dbReference type="RefSeq" id="WP_161449786.1">
    <property type="nucleotide sequence ID" value="NZ_WYDN01000015.1"/>
</dbReference>
<evidence type="ECO:0000256" key="1">
    <source>
        <dbReference type="SAM" id="Phobius"/>
    </source>
</evidence>
<keyword evidence="1" id="KW-0472">Membrane</keyword>
<keyword evidence="1" id="KW-0812">Transmembrane</keyword>
<evidence type="ECO:0000313" key="3">
    <source>
        <dbReference type="Proteomes" id="UP000477543"/>
    </source>
</evidence>
<organism evidence="2 3">
    <name type="scientific">Glutamicibacter soli</name>
    <dbReference type="NCBI Taxonomy" id="453836"/>
    <lineage>
        <taxon>Bacteria</taxon>
        <taxon>Bacillati</taxon>
        <taxon>Actinomycetota</taxon>
        <taxon>Actinomycetes</taxon>
        <taxon>Micrococcales</taxon>
        <taxon>Micrococcaceae</taxon>
        <taxon>Glutamicibacter</taxon>
    </lineage>
</organism>
<gene>
    <name evidence="2" type="ORF">GT020_14740</name>
</gene>
<accession>A0A6L9G6C4</accession>
<dbReference type="AlphaFoldDB" id="A0A6L9G6C4"/>
<keyword evidence="1" id="KW-1133">Transmembrane helix</keyword>
<dbReference type="Proteomes" id="UP000477543">
    <property type="component" value="Unassembled WGS sequence"/>
</dbReference>
<protein>
    <submittedName>
        <fullName evidence="2">DUF1772 domain-containing protein</fullName>
    </submittedName>
</protein>
<feature type="transmembrane region" description="Helical" evidence="1">
    <location>
        <begin position="57"/>
        <end position="77"/>
    </location>
</feature>
<reference evidence="2 3" key="1">
    <citation type="submission" date="2020-01" db="EMBL/GenBank/DDBJ databases">
        <title>Glutamicibacter soli M275.</title>
        <authorList>
            <person name="Meng X."/>
        </authorList>
    </citation>
    <scope>NUCLEOTIDE SEQUENCE [LARGE SCALE GENOMIC DNA]</scope>
    <source>
        <strain evidence="2 3">M275</strain>
    </source>
</reference>
<sequence length="156" mass="16435">MTAFILVLVALVLTAMLLGVHLFGVLAMNPAMAALDVDVYIRTKQSFDVIVPRFARPLMLGALIATAASLLVAILWLDVGAAIACGVGLVALTVALLAILRGDLPINQTMAGWSPDAPPDGWRQVRARWELFFAVRTVANAVALLALCMATALASP</sequence>
<feature type="transmembrane region" description="Helical" evidence="1">
    <location>
        <begin position="131"/>
        <end position="154"/>
    </location>
</feature>
<evidence type="ECO:0000313" key="2">
    <source>
        <dbReference type="EMBL" id="NAZ17311.1"/>
    </source>
</evidence>
<feature type="transmembrane region" description="Helical" evidence="1">
    <location>
        <begin position="82"/>
        <end position="100"/>
    </location>
</feature>
<name>A0A6L9G6C4_9MICC</name>
<proteinExistence type="predicted"/>
<dbReference type="EMBL" id="WYDN01000015">
    <property type="protein sequence ID" value="NAZ17311.1"/>
    <property type="molecule type" value="Genomic_DNA"/>
</dbReference>
<comment type="caution">
    <text evidence="2">The sequence shown here is derived from an EMBL/GenBank/DDBJ whole genome shotgun (WGS) entry which is preliminary data.</text>
</comment>